<evidence type="ECO:0000313" key="1">
    <source>
        <dbReference type="Proteomes" id="UP000790787"/>
    </source>
</evidence>
<proteinExistence type="predicted"/>
<protein>
    <submittedName>
        <fullName evidence="2">Uncharacterized protein LOC142180634</fullName>
    </submittedName>
</protein>
<accession>A0AC58UH28</accession>
<name>A0AC58UH28_TOBAC</name>
<keyword evidence="1" id="KW-1185">Reference proteome</keyword>
<reference evidence="2" key="2">
    <citation type="submission" date="2025-08" db="UniProtKB">
        <authorList>
            <consortium name="RefSeq"/>
        </authorList>
    </citation>
    <scope>IDENTIFICATION</scope>
    <source>
        <tissue evidence="2">Leaf</tissue>
    </source>
</reference>
<dbReference type="RefSeq" id="XP_075108792.1">
    <property type="nucleotide sequence ID" value="XM_075252691.1"/>
</dbReference>
<organism evidence="1 2">
    <name type="scientific">Nicotiana tabacum</name>
    <name type="common">Common tobacco</name>
    <dbReference type="NCBI Taxonomy" id="4097"/>
    <lineage>
        <taxon>Eukaryota</taxon>
        <taxon>Viridiplantae</taxon>
        <taxon>Streptophyta</taxon>
        <taxon>Embryophyta</taxon>
        <taxon>Tracheophyta</taxon>
        <taxon>Spermatophyta</taxon>
        <taxon>Magnoliopsida</taxon>
        <taxon>eudicotyledons</taxon>
        <taxon>Gunneridae</taxon>
        <taxon>Pentapetalae</taxon>
        <taxon>asterids</taxon>
        <taxon>lamiids</taxon>
        <taxon>Solanales</taxon>
        <taxon>Solanaceae</taxon>
        <taxon>Nicotianoideae</taxon>
        <taxon>Nicotianeae</taxon>
        <taxon>Nicotiana</taxon>
    </lineage>
</organism>
<reference evidence="1" key="1">
    <citation type="journal article" date="2014" name="Nat. Commun.">
        <title>The tobacco genome sequence and its comparison with those of tomato and potato.</title>
        <authorList>
            <person name="Sierro N."/>
            <person name="Battey J.N."/>
            <person name="Ouadi S."/>
            <person name="Bakaher N."/>
            <person name="Bovet L."/>
            <person name="Willig A."/>
            <person name="Goepfert S."/>
            <person name="Peitsch M.C."/>
            <person name="Ivanov N.V."/>
        </authorList>
    </citation>
    <scope>NUCLEOTIDE SEQUENCE [LARGE SCALE GENOMIC DNA]</scope>
</reference>
<gene>
    <name evidence="2" type="primary">LOC142180634</name>
</gene>
<evidence type="ECO:0000313" key="2">
    <source>
        <dbReference type="RefSeq" id="XP_075108792.1"/>
    </source>
</evidence>
<dbReference type="Proteomes" id="UP000790787">
    <property type="component" value="Chromosome 5"/>
</dbReference>
<sequence>MSQERPLKPKRKTSATYTKPGTMVSLANQIRTSFSQKYVVPARQSNKEWPNIIVENLPRAVAHAQTRSTTSAKYVAPARQSNKEHLNIIEENLIVPQYSEVTAYVQTRSTTPTTQVIEEQVQLDSTTPIEDEQCEEQVEGPSNQTRKRGKRKMKSVHGRHERKLILLNNLNQPVGPSDAVVTEFGSFLGILARNATLCPLDILDWRKMDTKEDIWEYTKDKYDIPKAAKKYTLESVQAAWRKHKSKLKKDHFDPYRSDETRMEHIPEDVPVSQFKELLRYWNSEKLQRMSITNIENRKNLKNPHTAGKRSFALVRSKLEKDKETSNPLSAKEVFVATRKRKVGRSYKSSDEDTTSKIVEMEEVEAQQNENGNESVEAFASVMGPEYSGRLRLYGRGVTRTSLRGKVGYFEPSSNTSNSIQKLEEKIQRMEEKLRNKRQLSVNKLLQMSLHVFSVQELILMLTLFLRHWVIIH</sequence>